<reference evidence="2" key="1">
    <citation type="submission" date="2024-03" db="EMBL/GenBank/DDBJ databases">
        <authorList>
            <consortium name="ELIXIR-Norway"/>
            <consortium name="Elixir Norway"/>
        </authorList>
    </citation>
    <scope>NUCLEOTIDE SEQUENCE</scope>
</reference>
<sequence>MAQDGNDQSPLQPINTRSSRSFNMKKHTKQRLKSSSIRGTQASEAMHTQPMESEDDNAMNDVCGHATKRPFIAVKTGGRGNETMVGWQAMDTGESWLDGLNWTSAEVGQHASHKAGTGSLAHSLDGFLLPVEEIVAEGRAVVLVNLATAGLLLVTNFRLFFLSSNADGSYFTSILLLSDVSKVVGTSGVLCRILRNISANETGTIAGL</sequence>
<keyword evidence="3" id="KW-1185">Reference proteome</keyword>
<evidence type="ECO:0000313" key="3">
    <source>
        <dbReference type="Proteomes" id="UP001497522"/>
    </source>
</evidence>
<feature type="compositionally biased region" description="Polar residues" evidence="1">
    <location>
        <begin position="33"/>
        <end position="43"/>
    </location>
</feature>
<feature type="compositionally biased region" description="Polar residues" evidence="1">
    <location>
        <begin position="1"/>
        <end position="22"/>
    </location>
</feature>
<dbReference type="EMBL" id="OZ023713">
    <property type="protein sequence ID" value="CAK9861474.1"/>
    <property type="molecule type" value="Genomic_DNA"/>
</dbReference>
<dbReference type="Proteomes" id="UP001497522">
    <property type="component" value="Chromosome 12"/>
</dbReference>
<gene>
    <name evidence="2" type="ORF">CSSPJE1EN2_LOCUS4469</name>
</gene>
<accession>A0ABP1AG00</accession>
<protein>
    <submittedName>
        <fullName evidence="2">Uncharacterized protein</fullName>
    </submittedName>
</protein>
<proteinExistence type="predicted"/>
<feature type="compositionally biased region" description="Basic residues" evidence="1">
    <location>
        <begin position="23"/>
        <end position="32"/>
    </location>
</feature>
<evidence type="ECO:0000256" key="1">
    <source>
        <dbReference type="SAM" id="MobiDB-lite"/>
    </source>
</evidence>
<organism evidence="2 3">
    <name type="scientific">Sphagnum jensenii</name>
    <dbReference type="NCBI Taxonomy" id="128206"/>
    <lineage>
        <taxon>Eukaryota</taxon>
        <taxon>Viridiplantae</taxon>
        <taxon>Streptophyta</taxon>
        <taxon>Embryophyta</taxon>
        <taxon>Bryophyta</taxon>
        <taxon>Sphagnophytina</taxon>
        <taxon>Sphagnopsida</taxon>
        <taxon>Sphagnales</taxon>
        <taxon>Sphagnaceae</taxon>
        <taxon>Sphagnum</taxon>
    </lineage>
</organism>
<name>A0ABP1AG00_9BRYO</name>
<feature type="region of interest" description="Disordered" evidence="1">
    <location>
        <begin position="1"/>
        <end position="56"/>
    </location>
</feature>
<evidence type="ECO:0000313" key="2">
    <source>
        <dbReference type="EMBL" id="CAK9861474.1"/>
    </source>
</evidence>